<keyword evidence="15" id="KW-1185">Reference proteome</keyword>
<evidence type="ECO:0000256" key="1">
    <source>
        <dbReference type="ARBA" id="ARBA00004141"/>
    </source>
</evidence>
<keyword evidence="3" id="KW-0813">Transport</keyword>
<keyword evidence="8" id="KW-0406">Ion transport</keyword>
<accession>A0A8H4CE48</accession>
<evidence type="ECO:0000256" key="3">
    <source>
        <dbReference type="ARBA" id="ARBA00022448"/>
    </source>
</evidence>
<evidence type="ECO:0000256" key="2">
    <source>
        <dbReference type="ARBA" id="ARBA00006278"/>
    </source>
</evidence>
<dbReference type="GeneID" id="69019462"/>
<comment type="similarity">
    <text evidence="2">Belongs to the ferric reductase (FRE) family.</text>
</comment>
<feature type="transmembrane region" description="Helical" evidence="11">
    <location>
        <begin position="187"/>
        <end position="208"/>
    </location>
</feature>
<reference evidence="14" key="1">
    <citation type="journal article" date="2020" name="Phytopathology">
        <title>Genome sequence and comparative analysis of Colletotrichum gloeosporioides isolated from Liriodendron leaves.</title>
        <authorList>
            <person name="Fu F.F."/>
            <person name="Hao Z."/>
            <person name="Wang P."/>
            <person name="Lu Y."/>
            <person name="Xue L.J."/>
            <person name="Wei G."/>
            <person name="Tian Y."/>
            <person name="Baishi H."/>
            <person name="Xu H."/>
            <person name="Shi J."/>
            <person name="Cheng T."/>
            <person name="Wang G."/>
            <person name="Yi Y."/>
            <person name="Chen J."/>
        </authorList>
    </citation>
    <scope>NUCLEOTIDE SEQUENCE</scope>
    <source>
        <strain evidence="14">Lc1</strain>
    </source>
</reference>
<dbReference type="InterPro" id="IPR013112">
    <property type="entry name" value="FAD-bd_8"/>
</dbReference>
<proteinExistence type="inferred from homology"/>
<dbReference type="Pfam" id="PF08030">
    <property type="entry name" value="NAD_binding_6"/>
    <property type="match status" value="1"/>
</dbReference>
<feature type="chain" id="PRO_5034592006" evidence="12">
    <location>
        <begin position="26"/>
        <end position="747"/>
    </location>
</feature>
<evidence type="ECO:0000256" key="11">
    <source>
        <dbReference type="SAM" id="Phobius"/>
    </source>
</evidence>
<dbReference type="PROSITE" id="PS51384">
    <property type="entry name" value="FAD_FR"/>
    <property type="match status" value="1"/>
</dbReference>
<evidence type="ECO:0000313" key="15">
    <source>
        <dbReference type="Proteomes" id="UP000613401"/>
    </source>
</evidence>
<keyword evidence="4 11" id="KW-0812">Transmembrane</keyword>
<evidence type="ECO:0000256" key="4">
    <source>
        <dbReference type="ARBA" id="ARBA00022692"/>
    </source>
</evidence>
<evidence type="ECO:0000256" key="5">
    <source>
        <dbReference type="ARBA" id="ARBA00022982"/>
    </source>
</evidence>
<dbReference type="InterPro" id="IPR051410">
    <property type="entry name" value="Ferric/Cupric_Reductase"/>
</dbReference>
<evidence type="ECO:0000256" key="7">
    <source>
        <dbReference type="ARBA" id="ARBA00023002"/>
    </source>
</evidence>
<dbReference type="Pfam" id="PF01794">
    <property type="entry name" value="Ferric_reduct"/>
    <property type="match status" value="1"/>
</dbReference>
<feature type="domain" description="FAD-binding FR-type" evidence="13">
    <location>
        <begin position="441"/>
        <end position="597"/>
    </location>
</feature>
<keyword evidence="5" id="KW-0249">Electron transport</keyword>
<dbReference type="GO" id="GO:0000293">
    <property type="term" value="F:ferric-chelate reductase activity"/>
    <property type="evidence" value="ECO:0007669"/>
    <property type="project" value="UniProtKB-ARBA"/>
</dbReference>
<dbReference type="CDD" id="cd06186">
    <property type="entry name" value="NOX_Duox_like_FAD_NADP"/>
    <property type="match status" value="1"/>
</dbReference>
<evidence type="ECO:0000313" key="14">
    <source>
        <dbReference type="EMBL" id="KAF3802096.1"/>
    </source>
</evidence>
<protein>
    <submittedName>
        <fullName evidence="14">Ferric reductase transmembrane component 5</fullName>
    </submittedName>
</protein>
<keyword evidence="10" id="KW-0325">Glycoprotein</keyword>
<name>A0A8H4CE48_COLGL</name>
<dbReference type="GO" id="GO:0015677">
    <property type="term" value="P:copper ion import"/>
    <property type="evidence" value="ECO:0007669"/>
    <property type="project" value="TreeGrafter"/>
</dbReference>
<dbReference type="Gene3D" id="3.40.50.80">
    <property type="entry name" value="Nucleotide-binding domain of ferredoxin-NADP reductase (FNR) module"/>
    <property type="match status" value="1"/>
</dbReference>
<keyword evidence="12" id="KW-0732">Signal</keyword>
<dbReference type="InterPro" id="IPR013121">
    <property type="entry name" value="Fe_red_NAD-bd_6"/>
</dbReference>
<feature type="transmembrane region" description="Helical" evidence="11">
    <location>
        <begin position="375"/>
        <end position="398"/>
    </location>
</feature>
<keyword evidence="9 11" id="KW-0472">Membrane</keyword>
<evidence type="ECO:0000256" key="12">
    <source>
        <dbReference type="SAM" id="SignalP"/>
    </source>
</evidence>
<keyword evidence="7" id="KW-0560">Oxidoreductase</keyword>
<evidence type="ECO:0000259" key="13">
    <source>
        <dbReference type="PROSITE" id="PS51384"/>
    </source>
</evidence>
<feature type="signal peptide" evidence="12">
    <location>
        <begin position="1"/>
        <end position="25"/>
    </location>
</feature>
<dbReference type="InterPro" id="IPR039261">
    <property type="entry name" value="FNR_nucleotide-bd"/>
</dbReference>
<evidence type="ECO:0000256" key="6">
    <source>
        <dbReference type="ARBA" id="ARBA00022989"/>
    </source>
</evidence>
<dbReference type="GO" id="GO:0006826">
    <property type="term" value="P:iron ion transport"/>
    <property type="evidence" value="ECO:0007669"/>
    <property type="project" value="TreeGrafter"/>
</dbReference>
<dbReference type="Pfam" id="PF08022">
    <property type="entry name" value="FAD_binding_8"/>
    <property type="match status" value="1"/>
</dbReference>
<feature type="transmembrane region" description="Helical" evidence="11">
    <location>
        <begin position="260"/>
        <end position="280"/>
    </location>
</feature>
<dbReference type="RefSeq" id="XP_045261255.1">
    <property type="nucleotide sequence ID" value="XM_045412220.1"/>
</dbReference>
<sequence length="747" mass="85972">MPYWQLNSAAYYIVVILFISTQAAASEAYDRLCGTACRKTFRTLRFSDAPTGAFFAVQECTSHLYQRSLYLCWDLYCSEEIWLAESKSLNRSCQDMNGSLFPPRDIINDITEEDIAHITRFNETSPDRAQRVDVLMLPSQSYHRLWARTLVSYFLTANTHPRNLEEDSSLATIQDAHDYIWDQHFNYGWAMGMFWAVVIAVGMANRALMHWGPSFAQSHARRHPSSLWLKRTILTPATFGRRCVQDFGGWGTLPPRVQTLTLMLFLLLNVMCTIYGYRIFEGYGFYPSITMQVIRHVSDRTGILSFANFPLIWLFGMRNNLVIWLTGWDFKTYNNFHRWVARIATLEAVIHSIGYTLLIFRRGGWDYFWRMCNLTYWWTGELATILMCLLVGSSAFWFRRRQYELFLVLHIALSVLILVTMLGHVSIFKGDYNPLVWVPAMVWLVDRVIRGARIVAFSPTFWNTWARVTYNEDAHMIRVVVPISSSLYTIEPGTFYYLMVLNKWNFWESHPFTVASVSESVQCGESLGESSPLLDYRTASSEDTRARSLGSGREMTFLIRPYDSFTSRLKDYAKAKKTKPATVLVAIDGPYGKSLPLERFSKVLFVVGGSGIAVPLSYLKKLTTSCSRPKLIEIHWAVRQLGLAVDVLTHELKNVSSYGQVKIHVYMTTMDNRRVGDQARYRLAEWKFHRLNVEKVIEAILNTGEKGSLAVVASGPGRMADESRRAVTVRMVSSKPRIEYFEESFQW</sequence>
<dbReference type="PANTHER" id="PTHR32361">
    <property type="entry name" value="FERRIC/CUPRIC REDUCTASE TRANSMEMBRANE COMPONENT"/>
    <property type="match status" value="1"/>
</dbReference>
<comment type="caution">
    <text evidence="14">The sequence shown here is derived from an EMBL/GenBank/DDBJ whole genome shotgun (WGS) entry which is preliminary data.</text>
</comment>
<evidence type="ECO:0000256" key="8">
    <source>
        <dbReference type="ARBA" id="ARBA00023065"/>
    </source>
</evidence>
<comment type="subcellular location">
    <subcellularLocation>
        <location evidence="1">Membrane</location>
        <topology evidence="1">Multi-pass membrane protein</topology>
    </subcellularLocation>
</comment>
<evidence type="ECO:0000256" key="10">
    <source>
        <dbReference type="ARBA" id="ARBA00023180"/>
    </source>
</evidence>
<dbReference type="InterPro" id="IPR017927">
    <property type="entry name" value="FAD-bd_FR_type"/>
</dbReference>
<dbReference type="SUPFAM" id="SSF52343">
    <property type="entry name" value="Ferredoxin reductase-like, C-terminal NADP-linked domain"/>
    <property type="match status" value="1"/>
</dbReference>
<gene>
    <name evidence="14" type="ORF">GCG54_00012342</name>
</gene>
<dbReference type="Proteomes" id="UP000613401">
    <property type="component" value="Unassembled WGS sequence"/>
</dbReference>
<evidence type="ECO:0000256" key="9">
    <source>
        <dbReference type="ARBA" id="ARBA00023136"/>
    </source>
</evidence>
<dbReference type="GO" id="GO:0005886">
    <property type="term" value="C:plasma membrane"/>
    <property type="evidence" value="ECO:0007669"/>
    <property type="project" value="TreeGrafter"/>
</dbReference>
<reference evidence="14" key="2">
    <citation type="submission" date="2020-03" db="EMBL/GenBank/DDBJ databases">
        <authorList>
            <person name="Fu F.-F."/>
            <person name="Chen J."/>
        </authorList>
    </citation>
    <scope>NUCLEOTIDE SEQUENCE</scope>
    <source>
        <strain evidence="14">Lc1</strain>
    </source>
</reference>
<dbReference type="InterPro" id="IPR013130">
    <property type="entry name" value="Fe3_Rdtase_TM_dom"/>
</dbReference>
<feature type="transmembrane region" description="Helical" evidence="11">
    <location>
        <begin position="405"/>
        <end position="426"/>
    </location>
</feature>
<dbReference type="AlphaFoldDB" id="A0A8H4CE48"/>
<dbReference type="PANTHER" id="PTHR32361:SF9">
    <property type="entry name" value="FERRIC REDUCTASE TRANSMEMBRANE COMPONENT 3-RELATED"/>
    <property type="match status" value="1"/>
</dbReference>
<dbReference type="EMBL" id="WVTB01000065">
    <property type="protein sequence ID" value="KAF3802096.1"/>
    <property type="molecule type" value="Genomic_DNA"/>
</dbReference>
<dbReference type="SFLD" id="SFLDG01168">
    <property type="entry name" value="Ferric_reductase_subgroup_(FRE"/>
    <property type="match status" value="1"/>
</dbReference>
<organism evidence="14 15">
    <name type="scientific">Colletotrichum gloeosporioides</name>
    <name type="common">Anthracnose fungus</name>
    <name type="synonym">Glomerella cingulata</name>
    <dbReference type="NCBI Taxonomy" id="474922"/>
    <lineage>
        <taxon>Eukaryota</taxon>
        <taxon>Fungi</taxon>
        <taxon>Dikarya</taxon>
        <taxon>Ascomycota</taxon>
        <taxon>Pezizomycotina</taxon>
        <taxon>Sordariomycetes</taxon>
        <taxon>Hypocreomycetidae</taxon>
        <taxon>Glomerellales</taxon>
        <taxon>Glomerellaceae</taxon>
        <taxon>Colletotrichum</taxon>
        <taxon>Colletotrichum gloeosporioides species complex</taxon>
    </lineage>
</organism>
<keyword evidence="6 11" id="KW-1133">Transmembrane helix</keyword>
<dbReference type="GO" id="GO:0006879">
    <property type="term" value="P:intracellular iron ion homeostasis"/>
    <property type="evidence" value="ECO:0007669"/>
    <property type="project" value="TreeGrafter"/>
</dbReference>
<dbReference type="SFLD" id="SFLDS00052">
    <property type="entry name" value="Ferric_Reductase_Domain"/>
    <property type="match status" value="1"/>
</dbReference>
<feature type="transmembrane region" description="Helical" evidence="11">
    <location>
        <begin position="339"/>
        <end position="360"/>
    </location>
</feature>